<dbReference type="EMBL" id="QKZT01000010">
    <property type="protein sequence ID" value="PZX51046.1"/>
    <property type="molecule type" value="Genomic_DNA"/>
</dbReference>
<protein>
    <recommendedName>
        <fullName evidence="3">DUF1593 domain-containing protein</fullName>
    </recommendedName>
</protein>
<evidence type="ECO:0000313" key="2">
    <source>
        <dbReference type="Proteomes" id="UP000248882"/>
    </source>
</evidence>
<gene>
    <name evidence="1" type="ORF">LV85_02589</name>
</gene>
<evidence type="ECO:0000313" key="1">
    <source>
        <dbReference type="EMBL" id="PZX51046.1"/>
    </source>
</evidence>
<name>A0A2W7QV22_9BACT</name>
<dbReference type="OrthoDB" id="7403807at2"/>
<dbReference type="Proteomes" id="UP000248882">
    <property type="component" value="Unassembled WGS sequence"/>
</dbReference>
<proteinExistence type="predicted"/>
<evidence type="ECO:0008006" key="3">
    <source>
        <dbReference type="Google" id="ProtNLM"/>
    </source>
</evidence>
<dbReference type="RefSeq" id="WP_111320006.1">
    <property type="nucleotide sequence ID" value="NZ_QKZT01000010.1"/>
</dbReference>
<dbReference type="AlphaFoldDB" id="A0A2W7QV22"/>
<keyword evidence="2" id="KW-1185">Reference proteome</keyword>
<organism evidence="1 2">
    <name type="scientific">Algoriphagus chordae</name>
    <dbReference type="NCBI Taxonomy" id="237019"/>
    <lineage>
        <taxon>Bacteria</taxon>
        <taxon>Pseudomonadati</taxon>
        <taxon>Bacteroidota</taxon>
        <taxon>Cytophagia</taxon>
        <taxon>Cytophagales</taxon>
        <taxon>Cyclobacteriaceae</taxon>
        <taxon>Algoriphagus</taxon>
    </lineage>
</organism>
<sequence>MKSKPLIFAAITALFVCFESFTIKAELVLAAEFNIKKDLLLVNFDCKTDVDDIHTAAALITLMSHSKFEKVNYHAVAGTYGIQEGLYVPPNDLFQLAFEDNWSDADANSNKALEQVMKKVKKTLNKNGDIWIAEAGQSDFTAKLVKAIQAELPKIDVSTRVHVVQHSDWNEKVTSPESLKFVQATTDYQKIPDGNAVGNGSPGFRIPEYTAWESEIKDPKLLGIWEMAVEIGLAYNGKDGRYNNEAVASGGLDFSDLSEVCWIFGIQNIKDAPQFFDEYGQ</sequence>
<accession>A0A2W7QV22</accession>
<comment type="caution">
    <text evidence="1">The sequence shown here is derived from an EMBL/GenBank/DDBJ whole genome shotgun (WGS) entry which is preliminary data.</text>
</comment>
<reference evidence="1 2" key="1">
    <citation type="submission" date="2018-06" db="EMBL/GenBank/DDBJ databases">
        <title>Genomic Encyclopedia of Archaeal and Bacterial Type Strains, Phase II (KMG-II): from individual species to whole genera.</title>
        <authorList>
            <person name="Goeker M."/>
        </authorList>
    </citation>
    <scope>NUCLEOTIDE SEQUENCE [LARGE SCALE GENOMIC DNA]</scope>
    <source>
        <strain evidence="1 2">DSM 19830</strain>
    </source>
</reference>